<sequence length="94" mass="11186">HHWAPCIRFLPKDLNTLDFVLRFETLAKDWEELRTKAGCLGELNKDEGPRLLHESKRNYAEFYKDSKIVDLVAEYYAEDIEAFGYEFREVIRMA</sequence>
<dbReference type="Pfam" id="PF03567">
    <property type="entry name" value="Sulfotransfer_2"/>
    <property type="match status" value="1"/>
</dbReference>
<feature type="non-terminal residue" evidence="1">
    <location>
        <position position="1"/>
    </location>
</feature>
<protein>
    <recommendedName>
        <fullName evidence="2">Sulfotransferase domain-containing protein</fullName>
    </recommendedName>
</protein>
<proteinExistence type="predicted"/>
<reference evidence="1" key="1">
    <citation type="journal article" date="2015" name="Nature">
        <title>Complex archaea that bridge the gap between prokaryotes and eukaryotes.</title>
        <authorList>
            <person name="Spang A."/>
            <person name="Saw J.H."/>
            <person name="Jorgensen S.L."/>
            <person name="Zaremba-Niedzwiedzka K."/>
            <person name="Martijn J."/>
            <person name="Lind A.E."/>
            <person name="van Eijk R."/>
            <person name="Schleper C."/>
            <person name="Guy L."/>
            <person name="Ettema T.J."/>
        </authorList>
    </citation>
    <scope>NUCLEOTIDE SEQUENCE</scope>
</reference>
<dbReference type="EMBL" id="LAZR01037861">
    <property type="protein sequence ID" value="KKL21079.1"/>
    <property type="molecule type" value="Genomic_DNA"/>
</dbReference>
<dbReference type="GO" id="GO:0016020">
    <property type="term" value="C:membrane"/>
    <property type="evidence" value="ECO:0007669"/>
    <property type="project" value="InterPro"/>
</dbReference>
<dbReference type="GO" id="GO:0008146">
    <property type="term" value="F:sulfotransferase activity"/>
    <property type="evidence" value="ECO:0007669"/>
    <property type="project" value="InterPro"/>
</dbReference>
<comment type="caution">
    <text evidence="1">The sequence shown here is derived from an EMBL/GenBank/DDBJ whole genome shotgun (WGS) entry which is preliminary data.</text>
</comment>
<organism evidence="1">
    <name type="scientific">marine sediment metagenome</name>
    <dbReference type="NCBI Taxonomy" id="412755"/>
    <lineage>
        <taxon>unclassified sequences</taxon>
        <taxon>metagenomes</taxon>
        <taxon>ecological metagenomes</taxon>
    </lineage>
</organism>
<evidence type="ECO:0000313" key="1">
    <source>
        <dbReference type="EMBL" id="KKL21079.1"/>
    </source>
</evidence>
<gene>
    <name evidence="1" type="ORF">LCGC14_2449030</name>
</gene>
<evidence type="ECO:0008006" key="2">
    <source>
        <dbReference type="Google" id="ProtNLM"/>
    </source>
</evidence>
<dbReference type="InterPro" id="IPR005331">
    <property type="entry name" value="Sulfotransferase"/>
</dbReference>
<dbReference type="AlphaFoldDB" id="A0A0F9BGP9"/>
<name>A0A0F9BGP9_9ZZZZ</name>
<accession>A0A0F9BGP9</accession>